<evidence type="ECO:0000256" key="1">
    <source>
        <dbReference type="SAM" id="MobiDB-lite"/>
    </source>
</evidence>
<sequence>MGRSSQCGDKQGLEAGKMLGGDEVVTKLSLFKTQHSDLAAKPPVYKTLQLTHQYSDLAGQPPVYKTLQLTHQYSDLAAKPPVYKTLQLTHQYSDLAGEPPVYKTLQLTHQTCIVEAKTAHTFGNSVETQIRCLVVTAQPVVSCKNGFCCFAETYMEERAPKGYSTGENPATSCILLPKGNGTAPGGPTPLQQQRAWCWICRGEKTDKDSAPKDSTATAAAKTPGGREKRADFRHVISQRLPSALKHPAGRVYDLFPLVTVDGCVRASRVMGKA</sequence>
<evidence type="ECO:0000313" key="2">
    <source>
        <dbReference type="EMBL" id="MXQ82765.1"/>
    </source>
</evidence>
<keyword evidence="3" id="KW-1185">Reference proteome</keyword>
<name>A0A6B0QYZ8_9CETA</name>
<accession>A0A6B0QYZ8</accession>
<reference evidence="2" key="1">
    <citation type="submission" date="2019-10" db="EMBL/GenBank/DDBJ databases">
        <title>The sequence and de novo assembly of the wild yak genome.</title>
        <authorList>
            <person name="Liu Y."/>
        </authorList>
    </citation>
    <scope>NUCLEOTIDE SEQUENCE [LARGE SCALE GENOMIC DNA]</scope>
    <source>
        <strain evidence="2">WY2019</strain>
    </source>
</reference>
<dbReference type="AlphaFoldDB" id="A0A6B0QYZ8"/>
<gene>
    <name evidence="2" type="ORF">E5288_WYG022706</name>
</gene>
<proteinExistence type="predicted"/>
<evidence type="ECO:0000313" key="3">
    <source>
        <dbReference type="Proteomes" id="UP000322234"/>
    </source>
</evidence>
<dbReference type="Proteomes" id="UP000322234">
    <property type="component" value="Unassembled WGS sequence"/>
</dbReference>
<dbReference type="EMBL" id="VBQZ03000014">
    <property type="protein sequence ID" value="MXQ82765.1"/>
    <property type="molecule type" value="Genomic_DNA"/>
</dbReference>
<protein>
    <submittedName>
        <fullName evidence="2">Uncharacterized protein</fullName>
    </submittedName>
</protein>
<comment type="caution">
    <text evidence="2">The sequence shown here is derived from an EMBL/GenBank/DDBJ whole genome shotgun (WGS) entry which is preliminary data.</text>
</comment>
<organism evidence="2 3">
    <name type="scientific">Bos mutus</name>
    <name type="common">wild yak</name>
    <dbReference type="NCBI Taxonomy" id="72004"/>
    <lineage>
        <taxon>Eukaryota</taxon>
        <taxon>Metazoa</taxon>
        <taxon>Chordata</taxon>
        <taxon>Craniata</taxon>
        <taxon>Vertebrata</taxon>
        <taxon>Euteleostomi</taxon>
        <taxon>Mammalia</taxon>
        <taxon>Eutheria</taxon>
        <taxon>Laurasiatheria</taxon>
        <taxon>Artiodactyla</taxon>
        <taxon>Ruminantia</taxon>
        <taxon>Pecora</taxon>
        <taxon>Bovidae</taxon>
        <taxon>Bovinae</taxon>
        <taxon>Bos</taxon>
    </lineage>
</organism>
<feature type="region of interest" description="Disordered" evidence="1">
    <location>
        <begin position="206"/>
        <end position="229"/>
    </location>
</feature>